<feature type="active site" description="Proton acceptor" evidence="4">
    <location>
        <position position="215"/>
    </location>
</feature>
<evidence type="ECO:0000256" key="2">
    <source>
        <dbReference type="ARBA" id="ARBA00022963"/>
    </source>
</evidence>
<evidence type="ECO:0000313" key="7">
    <source>
        <dbReference type="Proteomes" id="UP000236751"/>
    </source>
</evidence>
<gene>
    <name evidence="6" type="ORF">SAMN05216403_105140</name>
</gene>
<dbReference type="Proteomes" id="UP000236751">
    <property type="component" value="Unassembled WGS sequence"/>
</dbReference>
<dbReference type="GO" id="GO:0016787">
    <property type="term" value="F:hydrolase activity"/>
    <property type="evidence" value="ECO:0007669"/>
    <property type="project" value="UniProtKB-UniRule"/>
</dbReference>
<dbReference type="SUPFAM" id="SSF52151">
    <property type="entry name" value="FabD/lysophospholipase-like"/>
    <property type="match status" value="1"/>
</dbReference>
<keyword evidence="2 4" id="KW-0442">Lipid degradation</keyword>
<evidence type="ECO:0000313" key="6">
    <source>
        <dbReference type="EMBL" id="SEF67192.1"/>
    </source>
</evidence>
<accession>A0A1H5TWE7</accession>
<comment type="caution">
    <text evidence="4">Lacks conserved residue(s) required for the propagation of feature annotation.</text>
</comment>
<dbReference type="InterPro" id="IPR016035">
    <property type="entry name" value="Acyl_Trfase/lysoPLipase"/>
</dbReference>
<feature type="domain" description="PNPLA" evidence="5">
    <location>
        <begin position="15"/>
        <end position="229"/>
    </location>
</feature>
<dbReference type="PROSITE" id="PS51635">
    <property type="entry name" value="PNPLA"/>
    <property type="match status" value="1"/>
</dbReference>
<evidence type="ECO:0000256" key="4">
    <source>
        <dbReference type="PROSITE-ProRule" id="PRU01161"/>
    </source>
</evidence>
<feature type="active site" description="Nucleophile" evidence="4">
    <location>
        <position position="53"/>
    </location>
</feature>
<name>A0A1H5TWE7_NITMU</name>
<dbReference type="GO" id="GO:0016042">
    <property type="term" value="P:lipid catabolic process"/>
    <property type="evidence" value="ECO:0007669"/>
    <property type="project" value="UniProtKB-UniRule"/>
</dbReference>
<sequence length="410" mass="44973">MSLLPSSSRVPKVGLVLTGGGARAAYQVGVLQAIAAMLPKRTRTPFPVICGTSAGAFNAAVLAISARNFQEGVRRLSGVWENAHVNQAYRTDPLGVYANAIRWLASLLFGSVKNQGATSLLDNSPLAQLLENSLPLQSIQKSIDTGALHALGITAWGYTSGQSVTFYQGADSIRSWKRERRIGVAVPIEIEHLLASSAIPLLFPAVRLNREYFGDGSMRQLALLSPALHLGADRVLVIGVRKIEETQPERVKVDTYPTLAQIGGHIMSSIFLDNLYVDLERLQRINRTLRMIPEEKMRNHDMPLRQIQHMVISPSVEFTEIAQQHAATLPHTIRLFYRAIGAMRRDGSSLLSYVLFEEPFCRALIDLGYQDTLPRKAELLRFLNAAPINGPTQADLSDAGIIRNPVPGIG</sequence>
<evidence type="ECO:0000259" key="5">
    <source>
        <dbReference type="PROSITE" id="PS51635"/>
    </source>
</evidence>
<dbReference type="InterPro" id="IPR050301">
    <property type="entry name" value="NTE"/>
</dbReference>
<dbReference type="PANTHER" id="PTHR14226">
    <property type="entry name" value="NEUROPATHY TARGET ESTERASE/SWISS CHEESE D.MELANOGASTER"/>
    <property type="match status" value="1"/>
</dbReference>
<keyword evidence="1 4" id="KW-0378">Hydrolase</keyword>
<dbReference type="RefSeq" id="WP_181020096.1">
    <property type="nucleotide sequence ID" value="NZ_FNVK01000005.1"/>
</dbReference>
<dbReference type="EMBL" id="FNVK01000005">
    <property type="protein sequence ID" value="SEF67192.1"/>
    <property type="molecule type" value="Genomic_DNA"/>
</dbReference>
<keyword evidence="3 4" id="KW-0443">Lipid metabolism</keyword>
<reference evidence="6 7" key="1">
    <citation type="submission" date="2016-10" db="EMBL/GenBank/DDBJ databases">
        <authorList>
            <person name="de Groot N.N."/>
        </authorList>
    </citation>
    <scope>NUCLEOTIDE SEQUENCE [LARGE SCALE GENOMIC DNA]</scope>
    <source>
        <strain evidence="6 7">Nl13</strain>
    </source>
</reference>
<dbReference type="InterPro" id="IPR002641">
    <property type="entry name" value="PNPLA_dom"/>
</dbReference>
<evidence type="ECO:0000256" key="3">
    <source>
        <dbReference type="ARBA" id="ARBA00023098"/>
    </source>
</evidence>
<dbReference type="AlphaFoldDB" id="A0A1H5TWE7"/>
<dbReference type="Pfam" id="PF01734">
    <property type="entry name" value="Patatin"/>
    <property type="match status" value="1"/>
</dbReference>
<proteinExistence type="predicted"/>
<protein>
    <submittedName>
        <fullName evidence="6">NTE family protein</fullName>
    </submittedName>
</protein>
<dbReference type="PANTHER" id="PTHR14226:SF57">
    <property type="entry name" value="BLR7027 PROTEIN"/>
    <property type="match status" value="1"/>
</dbReference>
<dbReference type="Gene3D" id="3.40.1090.10">
    <property type="entry name" value="Cytosolic phospholipase A2 catalytic domain"/>
    <property type="match status" value="1"/>
</dbReference>
<evidence type="ECO:0000256" key="1">
    <source>
        <dbReference type="ARBA" id="ARBA00022801"/>
    </source>
</evidence>
<organism evidence="6 7">
    <name type="scientific">Nitrosospira multiformis (strain ATCC 25196 / NCIMB 11849 / C 71)</name>
    <dbReference type="NCBI Taxonomy" id="323848"/>
    <lineage>
        <taxon>Bacteria</taxon>
        <taxon>Pseudomonadati</taxon>
        <taxon>Pseudomonadota</taxon>
        <taxon>Betaproteobacteria</taxon>
        <taxon>Nitrosomonadales</taxon>
        <taxon>Nitrosomonadaceae</taxon>
        <taxon>Nitrosospira</taxon>
    </lineage>
</organism>
<feature type="short sequence motif" description="GXSXG" evidence="4">
    <location>
        <begin position="51"/>
        <end position="55"/>
    </location>
</feature>